<dbReference type="Gene3D" id="3.40.710.10">
    <property type="entry name" value="DD-peptidase/beta-lactamase superfamily"/>
    <property type="match status" value="1"/>
</dbReference>
<keyword evidence="10" id="KW-1185">Reference proteome</keyword>
<comment type="caution">
    <text evidence="9">The sequence shown here is derived from an EMBL/GenBank/DDBJ whole genome shotgun (WGS) entry which is preliminary data.</text>
</comment>
<protein>
    <submittedName>
        <fullName evidence="9">D-alanyl-D-alanine carboxypeptidase (Penicillin-binding protein 5/6)</fullName>
        <ecNumber evidence="9">3.4.16.4</ecNumber>
    </submittedName>
</protein>
<keyword evidence="5" id="KW-0573">Peptidoglycan synthesis</keyword>
<keyword evidence="6" id="KW-0961">Cell wall biogenesis/degradation</keyword>
<dbReference type="PANTHER" id="PTHR21581">
    <property type="entry name" value="D-ALANYL-D-ALANINE CARBOXYPEPTIDASE"/>
    <property type="match status" value="1"/>
</dbReference>
<reference evidence="9 10" key="1">
    <citation type="submission" date="2023-07" db="EMBL/GenBank/DDBJ databases">
        <title>Sequencing the genomes of 1000 actinobacteria strains.</title>
        <authorList>
            <person name="Klenk H.-P."/>
        </authorList>
    </citation>
    <scope>NUCLEOTIDE SEQUENCE [LARGE SCALE GENOMIC DNA]</scope>
    <source>
        <strain evidence="9 10">DSM 44388</strain>
    </source>
</reference>
<evidence type="ECO:0000313" key="10">
    <source>
        <dbReference type="Proteomes" id="UP001235712"/>
    </source>
</evidence>
<keyword evidence="4" id="KW-0133">Cell shape</keyword>
<dbReference type="PANTHER" id="PTHR21581:SF33">
    <property type="entry name" value="D-ALANYL-D-ALANINE CARBOXYPEPTIDASE DACB"/>
    <property type="match status" value="1"/>
</dbReference>
<name>A0ABT9NY18_9ACTN</name>
<dbReference type="GO" id="GO:0009002">
    <property type="term" value="F:serine-type D-Ala-D-Ala carboxypeptidase activity"/>
    <property type="evidence" value="ECO:0007669"/>
    <property type="project" value="UniProtKB-EC"/>
</dbReference>
<dbReference type="InterPro" id="IPR001967">
    <property type="entry name" value="Peptidase_S11_N"/>
</dbReference>
<keyword evidence="3 9" id="KW-0378">Hydrolase</keyword>
<keyword evidence="2" id="KW-0732">Signal</keyword>
<dbReference type="EC" id="3.4.16.4" evidence="9"/>
<evidence type="ECO:0000259" key="8">
    <source>
        <dbReference type="Pfam" id="PF00768"/>
    </source>
</evidence>
<evidence type="ECO:0000256" key="5">
    <source>
        <dbReference type="ARBA" id="ARBA00022984"/>
    </source>
</evidence>
<dbReference type="PRINTS" id="PR00725">
    <property type="entry name" value="DADACBPTASE1"/>
</dbReference>
<evidence type="ECO:0000256" key="4">
    <source>
        <dbReference type="ARBA" id="ARBA00022960"/>
    </source>
</evidence>
<organism evidence="9 10">
    <name type="scientific">Kineosporia succinea</name>
    <dbReference type="NCBI Taxonomy" id="84632"/>
    <lineage>
        <taxon>Bacteria</taxon>
        <taxon>Bacillati</taxon>
        <taxon>Actinomycetota</taxon>
        <taxon>Actinomycetes</taxon>
        <taxon>Kineosporiales</taxon>
        <taxon>Kineosporiaceae</taxon>
        <taxon>Kineosporia</taxon>
    </lineage>
</organism>
<gene>
    <name evidence="9" type="ORF">J2S57_001083</name>
</gene>
<evidence type="ECO:0000313" key="9">
    <source>
        <dbReference type="EMBL" id="MDP9825334.1"/>
    </source>
</evidence>
<evidence type="ECO:0000256" key="3">
    <source>
        <dbReference type="ARBA" id="ARBA00022801"/>
    </source>
</evidence>
<proteinExistence type="inferred from homology"/>
<evidence type="ECO:0000256" key="7">
    <source>
        <dbReference type="RuleBase" id="RU004016"/>
    </source>
</evidence>
<evidence type="ECO:0000256" key="6">
    <source>
        <dbReference type="ARBA" id="ARBA00023316"/>
    </source>
</evidence>
<keyword evidence="9" id="KW-0645">Protease</keyword>
<dbReference type="RefSeq" id="WP_307239010.1">
    <property type="nucleotide sequence ID" value="NZ_JAUSQZ010000001.1"/>
</dbReference>
<sequence>MLFQTVVLSLTFALTGPGGPVAPTTTSTMGSAAPTIEWLVPQSGAVPGGTPKVTWPVKGRARLVVPGVGTMGSRRDGTVAVPIASITKVMTAYTILKDHPLAPGESGPVITVTRAEAASYPKRKADGETMVKVRAGMRLTQREALQGMLIRSGNNMADLLARWDAGSRKKFVARMNRNAAELGLTETSFADMSGMSAKSRSSTIDLIDLALVAMKNETFAQIVGTPKAKIPMNTLTTTNKLLGRNGVIGIKTGSTEKAGGCLLFAATDTIDGETYTIYGVMLGAPGPLILTNAFRASEKMVISARKALRKVTLVKRGVPVLRRVDAGGAVTEYGVASSVAVAGWSGMKFRLGLPVGPEPGAVPGSITVKTSGDAIGVPLVPLT</sequence>
<comment type="similarity">
    <text evidence="1 7">Belongs to the peptidase S11 family.</text>
</comment>
<dbReference type="Proteomes" id="UP001235712">
    <property type="component" value="Unassembled WGS sequence"/>
</dbReference>
<keyword evidence="9" id="KW-0121">Carboxypeptidase</keyword>
<dbReference type="InterPro" id="IPR018044">
    <property type="entry name" value="Peptidase_S11"/>
</dbReference>
<feature type="domain" description="Peptidase S11 D-alanyl-D-alanine carboxypeptidase A N-terminal" evidence="8">
    <location>
        <begin position="76"/>
        <end position="268"/>
    </location>
</feature>
<dbReference type="SUPFAM" id="SSF56601">
    <property type="entry name" value="beta-lactamase/transpeptidase-like"/>
    <property type="match status" value="1"/>
</dbReference>
<evidence type="ECO:0000256" key="2">
    <source>
        <dbReference type="ARBA" id="ARBA00022729"/>
    </source>
</evidence>
<evidence type="ECO:0000256" key="1">
    <source>
        <dbReference type="ARBA" id="ARBA00007164"/>
    </source>
</evidence>
<dbReference type="EMBL" id="JAUSQZ010000001">
    <property type="protein sequence ID" value="MDP9825334.1"/>
    <property type="molecule type" value="Genomic_DNA"/>
</dbReference>
<dbReference type="InterPro" id="IPR012338">
    <property type="entry name" value="Beta-lactam/transpept-like"/>
</dbReference>
<dbReference type="Pfam" id="PF00768">
    <property type="entry name" value="Peptidase_S11"/>
    <property type="match status" value="1"/>
</dbReference>
<accession>A0ABT9NY18</accession>